<organism evidence="1 2">
    <name type="scientific">Striga asiatica</name>
    <name type="common">Asiatic witchweed</name>
    <name type="synonym">Buchnera asiatica</name>
    <dbReference type="NCBI Taxonomy" id="4170"/>
    <lineage>
        <taxon>Eukaryota</taxon>
        <taxon>Viridiplantae</taxon>
        <taxon>Streptophyta</taxon>
        <taxon>Embryophyta</taxon>
        <taxon>Tracheophyta</taxon>
        <taxon>Spermatophyta</taxon>
        <taxon>Magnoliopsida</taxon>
        <taxon>eudicotyledons</taxon>
        <taxon>Gunneridae</taxon>
        <taxon>Pentapetalae</taxon>
        <taxon>asterids</taxon>
        <taxon>lamiids</taxon>
        <taxon>Lamiales</taxon>
        <taxon>Orobanchaceae</taxon>
        <taxon>Buchnereae</taxon>
        <taxon>Striga</taxon>
    </lineage>
</organism>
<keyword evidence="1" id="KW-0675">Receptor</keyword>
<accession>A0A5A7Q1S6</accession>
<evidence type="ECO:0000313" key="1">
    <source>
        <dbReference type="EMBL" id="GER39070.1"/>
    </source>
</evidence>
<reference evidence="2" key="1">
    <citation type="journal article" date="2019" name="Curr. Biol.">
        <title>Genome Sequence of Striga asiatica Provides Insight into the Evolution of Plant Parasitism.</title>
        <authorList>
            <person name="Yoshida S."/>
            <person name="Kim S."/>
            <person name="Wafula E.K."/>
            <person name="Tanskanen J."/>
            <person name="Kim Y.M."/>
            <person name="Honaas L."/>
            <person name="Yang Z."/>
            <person name="Spallek T."/>
            <person name="Conn C.E."/>
            <person name="Ichihashi Y."/>
            <person name="Cheong K."/>
            <person name="Cui S."/>
            <person name="Der J.P."/>
            <person name="Gundlach H."/>
            <person name="Jiao Y."/>
            <person name="Hori C."/>
            <person name="Ishida J.K."/>
            <person name="Kasahara H."/>
            <person name="Kiba T."/>
            <person name="Kim M.S."/>
            <person name="Koo N."/>
            <person name="Laohavisit A."/>
            <person name="Lee Y.H."/>
            <person name="Lumba S."/>
            <person name="McCourt P."/>
            <person name="Mortimer J.C."/>
            <person name="Mutuku J.M."/>
            <person name="Nomura T."/>
            <person name="Sasaki-Sekimoto Y."/>
            <person name="Seto Y."/>
            <person name="Wang Y."/>
            <person name="Wakatake T."/>
            <person name="Sakakibara H."/>
            <person name="Demura T."/>
            <person name="Yamaguchi S."/>
            <person name="Yoneyama K."/>
            <person name="Manabe R.I."/>
            <person name="Nelson D.C."/>
            <person name="Schulman A.H."/>
            <person name="Timko M.P."/>
            <person name="dePamphilis C.W."/>
            <person name="Choi D."/>
            <person name="Shirasu K."/>
        </authorList>
    </citation>
    <scope>NUCLEOTIDE SEQUENCE [LARGE SCALE GENOMIC DNA]</scope>
    <source>
        <strain evidence="2">cv. UVA1</strain>
    </source>
</reference>
<evidence type="ECO:0000313" key="2">
    <source>
        <dbReference type="Proteomes" id="UP000325081"/>
    </source>
</evidence>
<protein>
    <submittedName>
        <fullName evidence="1">Receptor like protein 43</fullName>
    </submittedName>
</protein>
<proteinExistence type="predicted"/>
<keyword evidence="2" id="KW-1185">Reference proteome</keyword>
<name>A0A5A7Q1S6_STRAF</name>
<sequence length="145" mass="16497">MLLFSPTFIEGRFESPLHICATLRVAFGLLAYPAHSNSEKNSSLAHFAYATKRSSLLACLARTCQQHFHKYVLSSENLHSNQVFRNKHCKKIPPAVTSKRNDLGHQSKESLVAFPLHGKFPYLIKGKGRTRFRWASRLLSLRYAP</sequence>
<dbReference type="Proteomes" id="UP000325081">
    <property type="component" value="Unassembled WGS sequence"/>
</dbReference>
<comment type="caution">
    <text evidence="1">The sequence shown here is derived from an EMBL/GenBank/DDBJ whole genome shotgun (WGS) entry which is preliminary data.</text>
</comment>
<dbReference type="AlphaFoldDB" id="A0A5A7Q1S6"/>
<gene>
    <name evidence="1" type="ORF">STAS_15616</name>
</gene>
<dbReference type="EMBL" id="BKCP01005572">
    <property type="protein sequence ID" value="GER39070.1"/>
    <property type="molecule type" value="Genomic_DNA"/>
</dbReference>